<reference evidence="4 5" key="1">
    <citation type="submission" date="2017-03" db="EMBL/GenBank/DDBJ databases">
        <title>Whole genome sequences of fourteen strains of Bradyrhizobium canariense and one strain of Bradyrhizobium japonicum isolated from Lupinus (Papilionoideae: Genisteae) species in Algeria.</title>
        <authorList>
            <person name="Crovadore J."/>
            <person name="Chekireb D."/>
            <person name="Brachmann A."/>
            <person name="Chablais R."/>
            <person name="Cochard B."/>
            <person name="Lefort F."/>
        </authorList>
    </citation>
    <scope>NUCLEOTIDE SEQUENCE [LARGE SCALE GENOMIC DNA]</scope>
    <source>
        <strain evidence="2 4">UBMA195</strain>
        <strain evidence="3 5">UBMAN05</strain>
    </source>
</reference>
<dbReference type="AlphaFoldDB" id="A0A1X3HE23"/>
<feature type="transmembrane region" description="Helical" evidence="1">
    <location>
        <begin position="26"/>
        <end position="46"/>
    </location>
</feature>
<evidence type="ECO:0000313" key="5">
    <source>
        <dbReference type="Proteomes" id="UP000193884"/>
    </source>
</evidence>
<organism evidence="2 4">
    <name type="scientific">Bradyrhizobium canariense</name>
    <dbReference type="NCBI Taxonomy" id="255045"/>
    <lineage>
        <taxon>Bacteria</taxon>
        <taxon>Pseudomonadati</taxon>
        <taxon>Pseudomonadota</taxon>
        <taxon>Alphaproteobacteria</taxon>
        <taxon>Hyphomicrobiales</taxon>
        <taxon>Nitrobacteraceae</taxon>
        <taxon>Bradyrhizobium</taxon>
    </lineage>
</organism>
<dbReference type="EMBL" id="NAFK01000157">
    <property type="protein sequence ID" value="OSJ29600.1"/>
    <property type="molecule type" value="Genomic_DNA"/>
</dbReference>
<evidence type="ECO:0000313" key="2">
    <source>
        <dbReference type="EMBL" id="OSJ18049.1"/>
    </source>
</evidence>
<keyword evidence="1" id="KW-0472">Membrane</keyword>
<accession>A0A1X3HE23</accession>
<comment type="caution">
    <text evidence="2">The sequence shown here is derived from an EMBL/GenBank/DDBJ whole genome shotgun (WGS) entry which is preliminary data.</text>
</comment>
<keyword evidence="1" id="KW-1133">Transmembrane helix</keyword>
<gene>
    <name evidence="3" type="ORF">BST63_14350</name>
    <name evidence="2" type="ORF">BSZ18_02985</name>
</gene>
<evidence type="ECO:0000313" key="4">
    <source>
        <dbReference type="Proteomes" id="UP000193553"/>
    </source>
</evidence>
<keyword evidence="5" id="KW-1185">Reference proteome</keyword>
<evidence type="ECO:0000256" key="1">
    <source>
        <dbReference type="SAM" id="Phobius"/>
    </source>
</evidence>
<dbReference type="Proteomes" id="UP000193553">
    <property type="component" value="Unassembled WGS sequence"/>
</dbReference>
<feature type="transmembrane region" description="Helical" evidence="1">
    <location>
        <begin position="53"/>
        <end position="74"/>
    </location>
</feature>
<protein>
    <submittedName>
        <fullName evidence="2">Uncharacterized protein</fullName>
    </submittedName>
</protein>
<dbReference type="EMBL" id="NAFI01000135">
    <property type="protein sequence ID" value="OSJ18049.1"/>
    <property type="molecule type" value="Genomic_DNA"/>
</dbReference>
<dbReference type="Proteomes" id="UP000193884">
    <property type="component" value="Unassembled WGS sequence"/>
</dbReference>
<sequence>MTELLIFSFLVGAVLGQRFRVLVLLPLTFVMLLAAIPVGWMANLGFLDGLKGVAFAAIALQAGYLFGSAARFALAAGRAARVFARPLKTAR</sequence>
<evidence type="ECO:0000313" key="3">
    <source>
        <dbReference type="EMBL" id="OSJ29600.1"/>
    </source>
</evidence>
<proteinExistence type="predicted"/>
<name>A0A1X3HE23_9BRAD</name>
<keyword evidence="1" id="KW-0812">Transmembrane</keyword>
<dbReference type="OrthoDB" id="8243821at2"/>
<dbReference type="RefSeq" id="WP_085359811.1">
    <property type="nucleotide sequence ID" value="NZ_JAFBBN010000001.1"/>
</dbReference>